<dbReference type="InterPro" id="IPR033749">
    <property type="entry name" value="Polyprenyl_synt_CS"/>
</dbReference>
<comment type="pathway">
    <text evidence="2">Isoprenoid biosynthesis.</text>
</comment>
<dbReference type="SUPFAM" id="SSF48576">
    <property type="entry name" value="Terpenoid synthases"/>
    <property type="match status" value="1"/>
</dbReference>
<evidence type="ECO:0000313" key="9">
    <source>
        <dbReference type="EMBL" id="QBP34365.1"/>
    </source>
</evidence>
<dbReference type="SFLD" id="SFLDG01017">
    <property type="entry name" value="Polyprenyl_Transferase_Like"/>
    <property type="match status" value="1"/>
</dbReference>
<dbReference type="SFLD" id="SFLDS00005">
    <property type="entry name" value="Isoprenoid_Synthase_Type_I"/>
    <property type="match status" value="1"/>
</dbReference>
<evidence type="ECO:0000256" key="1">
    <source>
        <dbReference type="ARBA" id="ARBA00001946"/>
    </source>
</evidence>
<evidence type="ECO:0000256" key="7">
    <source>
        <dbReference type="ARBA" id="ARBA00023229"/>
    </source>
</evidence>
<evidence type="ECO:0000256" key="6">
    <source>
        <dbReference type="ARBA" id="ARBA00022842"/>
    </source>
</evidence>
<dbReference type="InterPro" id="IPR053378">
    <property type="entry name" value="Prenyl_diphosphate_synthase"/>
</dbReference>
<proteinExistence type="evidence at transcript level"/>
<dbReference type="GO" id="GO:0008299">
    <property type="term" value="P:isoprenoid biosynthetic process"/>
    <property type="evidence" value="ECO:0007669"/>
    <property type="project" value="UniProtKB-KW"/>
</dbReference>
<organism evidence="9">
    <name type="scientific">Ulva prolifera</name>
    <name type="common">Green seaweed</name>
    <name type="synonym">Enteromorpha prolifera</name>
    <dbReference type="NCBI Taxonomy" id="3117"/>
    <lineage>
        <taxon>Eukaryota</taxon>
        <taxon>Viridiplantae</taxon>
        <taxon>Chlorophyta</taxon>
        <taxon>core chlorophytes</taxon>
        <taxon>Ulvophyceae</taxon>
        <taxon>OUU clade</taxon>
        <taxon>Ulvales</taxon>
        <taxon>Ulvaceae</taxon>
        <taxon>Ulva</taxon>
    </lineage>
</organism>
<dbReference type="Pfam" id="PF00348">
    <property type="entry name" value="polyprenyl_synt"/>
    <property type="match status" value="1"/>
</dbReference>
<protein>
    <submittedName>
        <fullName evidence="9">Plastid geranylgeranyl diphosphate synthase</fullName>
    </submittedName>
</protein>
<dbReference type="GO" id="GO:0004659">
    <property type="term" value="F:prenyltransferase activity"/>
    <property type="evidence" value="ECO:0007669"/>
    <property type="project" value="InterPro"/>
</dbReference>
<dbReference type="Gene3D" id="1.10.600.10">
    <property type="entry name" value="Farnesyl Diphosphate Synthase"/>
    <property type="match status" value="1"/>
</dbReference>
<dbReference type="NCBIfam" id="NF045485">
    <property type="entry name" value="FPPsyn"/>
    <property type="match status" value="1"/>
</dbReference>
<dbReference type="PROSITE" id="PS00723">
    <property type="entry name" value="POLYPRENYL_SYNTHASE_1"/>
    <property type="match status" value="1"/>
</dbReference>
<reference evidence="9" key="1">
    <citation type="submission" date="2018-08" db="EMBL/GenBank/DDBJ databases">
        <title>Transcriptome analysis and identification of genes related to terpenoid biosynthesis in Ulva prolifera.</title>
        <authorList>
            <person name="He Y."/>
            <person name="Ma Y."/>
            <person name="Du Y."/>
            <person name="Ao Y."/>
            <person name="Yuan A."/>
            <person name="Yin Y."/>
            <person name="Yu C."/>
            <person name="Shen S."/>
        </authorList>
    </citation>
    <scope>NUCLEOTIDE SEQUENCE</scope>
</reference>
<dbReference type="EMBL" id="MH716013">
    <property type="protein sequence ID" value="QBP34365.1"/>
    <property type="molecule type" value="mRNA"/>
</dbReference>
<dbReference type="InterPro" id="IPR008949">
    <property type="entry name" value="Isoprenoid_synthase_dom_sf"/>
</dbReference>
<keyword evidence="7" id="KW-0414">Isoprene biosynthesis</keyword>
<name>A0A482JQ89_ULVPR</name>
<sequence>MKMRVHSSCSAAFSARCSRQVAPRAASAQAPPAVQVDDFDFQKYVMATAEKVNVALDAAVPMAYPETVHESIRYSLLAGGKRVRPMLCLASCDMLGGEESVAMPSACAMEMIHTMSLIHDDMPCMDNDSLRRGQPTNHVKYGDDIALLAGDALLAYSFEHIARETKATPEQIVRVIAEVGRAVGSIGLVGGQVVDIKSEGKKVPLETLEWIHVHKTAVLLEASVVTGAIVAGASDDDVERVRQYGRNIGLCFQVVDDILDVTQSSETLGKTAGKDLDSEKSTYPALLGLDESRKIAQRLNEEAKALLEPFDAEKRAPLVGLADYIYSRTN</sequence>
<comment type="similarity">
    <text evidence="3 8">Belongs to the FPP/GGPP synthase family.</text>
</comment>
<keyword evidence="4 8" id="KW-0808">Transferase</keyword>
<dbReference type="InterPro" id="IPR000092">
    <property type="entry name" value="Polyprenyl_synt"/>
</dbReference>
<evidence type="ECO:0000256" key="2">
    <source>
        <dbReference type="ARBA" id="ARBA00005128"/>
    </source>
</evidence>
<evidence type="ECO:0000256" key="5">
    <source>
        <dbReference type="ARBA" id="ARBA00022723"/>
    </source>
</evidence>
<dbReference type="PANTHER" id="PTHR43281">
    <property type="entry name" value="FARNESYL DIPHOSPHATE SYNTHASE"/>
    <property type="match status" value="1"/>
</dbReference>
<dbReference type="PANTHER" id="PTHR43281:SF1">
    <property type="entry name" value="FARNESYL DIPHOSPHATE SYNTHASE"/>
    <property type="match status" value="1"/>
</dbReference>
<evidence type="ECO:0000256" key="4">
    <source>
        <dbReference type="ARBA" id="ARBA00022679"/>
    </source>
</evidence>
<dbReference type="PROSITE" id="PS00444">
    <property type="entry name" value="POLYPRENYL_SYNTHASE_2"/>
    <property type="match status" value="1"/>
</dbReference>
<dbReference type="GO" id="GO:0005737">
    <property type="term" value="C:cytoplasm"/>
    <property type="evidence" value="ECO:0007669"/>
    <property type="project" value="UniProtKB-ARBA"/>
</dbReference>
<accession>A0A482JQ89</accession>
<dbReference type="CDD" id="cd00685">
    <property type="entry name" value="Trans_IPPS_HT"/>
    <property type="match status" value="1"/>
</dbReference>
<evidence type="ECO:0000256" key="8">
    <source>
        <dbReference type="RuleBase" id="RU004466"/>
    </source>
</evidence>
<dbReference type="AlphaFoldDB" id="A0A482JQ89"/>
<evidence type="ECO:0000256" key="3">
    <source>
        <dbReference type="ARBA" id="ARBA00006706"/>
    </source>
</evidence>
<keyword evidence="5" id="KW-0479">Metal-binding</keyword>
<comment type="cofactor">
    <cofactor evidence="1">
        <name>Mg(2+)</name>
        <dbReference type="ChEBI" id="CHEBI:18420"/>
    </cofactor>
</comment>
<dbReference type="GO" id="GO:0046872">
    <property type="term" value="F:metal ion binding"/>
    <property type="evidence" value="ECO:0007669"/>
    <property type="project" value="UniProtKB-KW"/>
</dbReference>
<keyword evidence="6" id="KW-0460">Magnesium</keyword>
<dbReference type="FunFam" id="1.10.600.10:FF:000001">
    <property type="entry name" value="Geranylgeranyl diphosphate synthase"/>
    <property type="match status" value="1"/>
</dbReference>